<dbReference type="InterPro" id="IPR011995">
    <property type="entry name" value="OMPdecase_type-2"/>
</dbReference>
<dbReference type="EMBL" id="JADIMJ010000027">
    <property type="protein sequence ID" value="MBO8453402.1"/>
    <property type="molecule type" value="Genomic_DNA"/>
</dbReference>
<evidence type="ECO:0000259" key="8">
    <source>
        <dbReference type="SMART" id="SM00934"/>
    </source>
</evidence>
<comment type="caution">
    <text evidence="9">The sequence shown here is derived from an EMBL/GenBank/DDBJ whole genome shotgun (WGS) entry which is preliminary data.</text>
</comment>
<organism evidence="9 10">
    <name type="scientific">Candidatus Cryptobacteroides gallistercoris</name>
    <dbReference type="NCBI Taxonomy" id="2840765"/>
    <lineage>
        <taxon>Bacteria</taxon>
        <taxon>Pseudomonadati</taxon>
        <taxon>Bacteroidota</taxon>
        <taxon>Bacteroidia</taxon>
        <taxon>Bacteroidales</taxon>
        <taxon>Candidatus Cryptobacteroides</taxon>
    </lineage>
</organism>
<reference evidence="9" key="1">
    <citation type="submission" date="2020-10" db="EMBL/GenBank/DDBJ databases">
        <authorList>
            <person name="Gilroy R."/>
        </authorList>
    </citation>
    <scope>NUCLEOTIDE SEQUENCE</scope>
    <source>
        <strain evidence="9">F1-3629</strain>
    </source>
</reference>
<reference evidence="9" key="2">
    <citation type="journal article" date="2021" name="PeerJ">
        <title>Extensive microbial diversity within the chicken gut microbiome revealed by metagenomics and culture.</title>
        <authorList>
            <person name="Gilroy R."/>
            <person name="Ravi A."/>
            <person name="Getino M."/>
            <person name="Pursley I."/>
            <person name="Horton D.L."/>
            <person name="Alikhan N.F."/>
            <person name="Baker D."/>
            <person name="Gharbi K."/>
            <person name="Hall N."/>
            <person name="Watson M."/>
            <person name="Adriaenssens E.M."/>
            <person name="Foster-Nyarko E."/>
            <person name="Jarju S."/>
            <person name="Secka A."/>
            <person name="Antonio M."/>
            <person name="Oren A."/>
            <person name="Chaudhuri R.R."/>
            <person name="La Ragione R."/>
            <person name="Hildebrand F."/>
            <person name="Pallen M.J."/>
        </authorList>
    </citation>
    <scope>NUCLEOTIDE SEQUENCE</scope>
    <source>
        <strain evidence="9">F1-3629</strain>
    </source>
</reference>
<dbReference type="NCBIfam" id="TIGR02127">
    <property type="entry name" value="pyrF_sub2"/>
    <property type="match status" value="1"/>
</dbReference>
<keyword evidence="3 7" id="KW-0210">Decarboxylase</keyword>
<dbReference type="PROSITE" id="PS00156">
    <property type="entry name" value="OMPDECASE"/>
    <property type="match status" value="1"/>
</dbReference>
<dbReference type="InterPro" id="IPR001754">
    <property type="entry name" value="OMPdeCOase_dom"/>
</dbReference>
<evidence type="ECO:0000256" key="6">
    <source>
        <dbReference type="ARBA" id="ARBA00049157"/>
    </source>
</evidence>
<dbReference type="PANTHER" id="PTHR43375">
    <property type="entry name" value="OROTIDINE 5'-PHOSPHATE DECARBOXYLASE"/>
    <property type="match status" value="1"/>
</dbReference>
<dbReference type="SMART" id="SM00934">
    <property type="entry name" value="OMPdecase"/>
    <property type="match status" value="1"/>
</dbReference>
<evidence type="ECO:0000256" key="7">
    <source>
        <dbReference type="HAMAP-Rule" id="MF_01215"/>
    </source>
</evidence>
<name>A0A940DLH6_9BACT</name>
<dbReference type="SUPFAM" id="SSF51366">
    <property type="entry name" value="Ribulose-phoshate binding barrel"/>
    <property type="match status" value="1"/>
</dbReference>
<evidence type="ECO:0000313" key="10">
    <source>
        <dbReference type="Proteomes" id="UP000771749"/>
    </source>
</evidence>
<dbReference type="Proteomes" id="UP000771749">
    <property type="component" value="Unassembled WGS sequence"/>
</dbReference>
<dbReference type="InterPro" id="IPR018089">
    <property type="entry name" value="OMPdecase_AS"/>
</dbReference>
<evidence type="ECO:0000256" key="4">
    <source>
        <dbReference type="ARBA" id="ARBA00022975"/>
    </source>
</evidence>
<dbReference type="GO" id="GO:0004590">
    <property type="term" value="F:orotidine-5'-phosphate decarboxylase activity"/>
    <property type="evidence" value="ECO:0007669"/>
    <property type="project" value="UniProtKB-UniRule"/>
</dbReference>
<comment type="similarity">
    <text evidence="2 7">Belongs to the OMP decarboxylase family. Type 2 subfamily.</text>
</comment>
<dbReference type="GO" id="GO:0044205">
    <property type="term" value="P:'de novo' UMP biosynthetic process"/>
    <property type="evidence" value="ECO:0007669"/>
    <property type="project" value="UniProtKB-UniRule"/>
</dbReference>
<feature type="domain" description="Orotidine 5'-phosphate decarboxylase" evidence="8">
    <location>
        <begin position="16"/>
        <end position="270"/>
    </location>
</feature>
<dbReference type="AlphaFoldDB" id="A0A940DLH6"/>
<feature type="active site" description="Proton donor" evidence="7">
    <location>
        <position position="112"/>
    </location>
</feature>
<accession>A0A940DLH6</accession>
<dbReference type="Gene3D" id="3.20.20.70">
    <property type="entry name" value="Aldolase class I"/>
    <property type="match status" value="1"/>
</dbReference>
<dbReference type="HAMAP" id="MF_01215">
    <property type="entry name" value="OMPdecase_type2"/>
    <property type="match status" value="1"/>
</dbReference>
<evidence type="ECO:0000256" key="5">
    <source>
        <dbReference type="ARBA" id="ARBA00023239"/>
    </source>
</evidence>
<dbReference type="CDD" id="cd04725">
    <property type="entry name" value="OMP_decarboxylase_like"/>
    <property type="match status" value="1"/>
</dbReference>
<keyword evidence="4 7" id="KW-0665">Pyrimidine biosynthesis</keyword>
<evidence type="ECO:0000256" key="2">
    <source>
        <dbReference type="ARBA" id="ARBA00008847"/>
    </source>
</evidence>
<proteinExistence type="inferred from homology"/>
<evidence type="ECO:0000313" key="9">
    <source>
        <dbReference type="EMBL" id="MBO8453402.1"/>
    </source>
</evidence>
<evidence type="ECO:0000256" key="3">
    <source>
        <dbReference type="ARBA" id="ARBA00022793"/>
    </source>
</evidence>
<sequence>MNREDLYRQIQAKKTMLCVGLDVDFQKMPSCIRALAENGEIVFRGQEFRGTARSIVEFNKAIVDATAAHCVAYKPNLAFYECYGTDGMRALEATVDYIRSNYPEIFLIADAKRGDIGNTARMYARAFFETMDFDAVTVAPYMGADSVTPFLDYKGRWAIVLALTSNASAAQFQMALKGEKLLYQAVMEEMMEISTPDNMMFVVGATKADKLSEIRSFCPDNFLLVPGVGAQGGSAEEVMKYGANDKGGLLINSSRGILYADGSDKFAEAAARKAAETASF</sequence>
<comment type="pathway">
    <text evidence="1 7">Pyrimidine metabolism; UMP biosynthesis via de novo pathway; UMP from orotate: step 2/2.</text>
</comment>
<dbReference type="InterPro" id="IPR011060">
    <property type="entry name" value="RibuloseP-bd_barrel"/>
</dbReference>
<dbReference type="Pfam" id="PF00215">
    <property type="entry name" value="OMPdecase"/>
    <property type="match status" value="1"/>
</dbReference>
<protein>
    <recommendedName>
        <fullName evidence="7">Orotidine 5'-phosphate decarboxylase</fullName>
        <ecNumber evidence="7">4.1.1.23</ecNumber>
    </recommendedName>
    <alternativeName>
        <fullName evidence="7">OMP decarboxylase</fullName>
        <shortName evidence="7">OMPDCase</shortName>
        <shortName evidence="7">OMPdecase</shortName>
    </alternativeName>
</protein>
<evidence type="ECO:0000256" key="1">
    <source>
        <dbReference type="ARBA" id="ARBA00004861"/>
    </source>
</evidence>
<gene>
    <name evidence="7 9" type="primary">pyrF</name>
    <name evidence="9" type="ORF">IAC07_01610</name>
</gene>
<dbReference type="InterPro" id="IPR013785">
    <property type="entry name" value="Aldolase_TIM"/>
</dbReference>
<dbReference type="PANTHER" id="PTHR43375:SF1">
    <property type="entry name" value="OROTIDINE 5'-PHOSPHATE DECARBOXYLASE"/>
    <property type="match status" value="1"/>
</dbReference>
<dbReference type="EC" id="4.1.1.23" evidence="7"/>
<dbReference type="GO" id="GO:0006207">
    <property type="term" value="P:'de novo' pyrimidine nucleobase biosynthetic process"/>
    <property type="evidence" value="ECO:0007669"/>
    <property type="project" value="InterPro"/>
</dbReference>
<comment type="catalytic activity">
    <reaction evidence="6 7">
        <text>orotidine 5'-phosphate + H(+) = UMP + CO2</text>
        <dbReference type="Rhea" id="RHEA:11596"/>
        <dbReference type="ChEBI" id="CHEBI:15378"/>
        <dbReference type="ChEBI" id="CHEBI:16526"/>
        <dbReference type="ChEBI" id="CHEBI:57538"/>
        <dbReference type="ChEBI" id="CHEBI:57865"/>
        <dbReference type="EC" id="4.1.1.23"/>
    </reaction>
</comment>
<keyword evidence="5 7" id="KW-0456">Lyase</keyword>